<protein>
    <submittedName>
        <fullName evidence="3">Fructose-2,6-bisphosphatase</fullName>
        <ecNumber evidence="3">5.4.2.12</ecNumber>
    </submittedName>
</protein>
<feature type="binding site" evidence="2">
    <location>
        <begin position="9"/>
        <end position="16"/>
    </location>
    <ligand>
        <name>substrate</name>
    </ligand>
</feature>
<evidence type="ECO:0000256" key="2">
    <source>
        <dbReference type="PIRSR" id="PIRSR613078-2"/>
    </source>
</evidence>
<dbReference type="SMART" id="SM00855">
    <property type="entry name" value="PGAM"/>
    <property type="match status" value="1"/>
</dbReference>
<evidence type="ECO:0000313" key="3">
    <source>
        <dbReference type="EMBL" id="AKK04175.1"/>
    </source>
</evidence>
<proteinExistence type="predicted"/>
<dbReference type="GO" id="GO:0004619">
    <property type="term" value="F:phosphoglycerate mutase activity"/>
    <property type="evidence" value="ECO:0007669"/>
    <property type="project" value="UniProtKB-EC"/>
</dbReference>
<dbReference type="GO" id="GO:0016791">
    <property type="term" value="F:phosphatase activity"/>
    <property type="evidence" value="ECO:0007669"/>
    <property type="project" value="TreeGrafter"/>
</dbReference>
<organism evidence="3 4">
    <name type="scientific">Corynebacterium epidermidicanis</name>
    <dbReference type="NCBI Taxonomy" id="1050174"/>
    <lineage>
        <taxon>Bacteria</taxon>
        <taxon>Bacillati</taxon>
        <taxon>Actinomycetota</taxon>
        <taxon>Actinomycetes</taxon>
        <taxon>Mycobacteriales</taxon>
        <taxon>Corynebacteriaceae</taxon>
        <taxon>Corynebacterium</taxon>
    </lineage>
</organism>
<feature type="binding site" evidence="2">
    <location>
        <position position="64"/>
    </location>
    <ligand>
        <name>substrate</name>
    </ligand>
</feature>
<dbReference type="Gene3D" id="3.40.50.1240">
    <property type="entry name" value="Phosphoglycerate mutase-like"/>
    <property type="match status" value="1"/>
</dbReference>
<keyword evidence="3" id="KW-0413">Isomerase</keyword>
<evidence type="ECO:0000256" key="1">
    <source>
        <dbReference type="PIRSR" id="PIRSR613078-1"/>
    </source>
</evidence>
<feature type="active site" description="Tele-phosphohistidine intermediate" evidence="1">
    <location>
        <position position="10"/>
    </location>
</feature>
<dbReference type="GO" id="GO:0005737">
    <property type="term" value="C:cytoplasm"/>
    <property type="evidence" value="ECO:0007669"/>
    <property type="project" value="TreeGrafter"/>
</dbReference>
<evidence type="ECO:0000313" key="4">
    <source>
        <dbReference type="Proteomes" id="UP000035368"/>
    </source>
</evidence>
<dbReference type="CDD" id="cd07067">
    <property type="entry name" value="HP_PGM_like"/>
    <property type="match status" value="1"/>
</dbReference>
<dbReference type="Pfam" id="PF00300">
    <property type="entry name" value="His_Phos_1"/>
    <property type="match status" value="1"/>
</dbReference>
<keyword evidence="4" id="KW-1185">Reference proteome</keyword>
<reference evidence="3 4" key="1">
    <citation type="submission" date="2015-05" db="EMBL/GenBank/DDBJ databases">
        <title>Complete genome sequence of Corynebacterium epidermidicanis DSM 45586, isolated from the skin of a dog suffering from pruritus.</title>
        <authorList>
            <person name="Ruckert C."/>
            <person name="Albersmeier A."/>
            <person name="Winkler A."/>
            <person name="Tauch A."/>
        </authorList>
    </citation>
    <scope>NUCLEOTIDE SEQUENCE [LARGE SCALE GENOMIC DNA]</scope>
    <source>
        <strain evidence="3 4">DSM 45586</strain>
    </source>
</reference>
<dbReference type="OrthoDB" id="9793115at2"/>
<gene>
    <name evidence="3" type="ORF">CEPID_11735</name>
</gene>
<feature type="active site" description="Proton donor/acceptor" evidence="1">
    <location>
        <position position="97"/>
    </location>
</feature>
<dbReference type="PANTHER" id="PTHR48100:SF1">
    <property type="entry name" value="HISTIDINE PHOSPHATASE FAMILY PROTEIN-RELATED"/>
    <property type="match status" value="1"/>
</dbReference>
<dbReference type="EC" id="5.4.2.12" evidence="3"/>
<dbReference type="InterPro" id="IPR029033">
    <property type="entry name" value="His_PPase_superfam"/>
</dbReference>
<name>A0A0G3GUJ5_9CORY</name>
<dbReference type="InterPro" id="IPR013078">
    <property type="entry name" value="His_Pase_superF_clade-1"/>
</dbReference>
<dbReference type="KEGG" id="cei:CEPID_11735"/>
<dbReference type="SUPFAM" id="SSF53254">
    <property type="entry name" value="Phosphoglycerate mutase-like"/>
    <property type="match status" value="1"/>
</dbReference>
<dbReference type="InterPro" id="IPR050275">
    <property type="entry name" value="PGM_Phosphatase"/>
</dbReference>
<dbReference type="AlphaFoldDB" id="A0A0G3GUJ5"/>
<dbReference type="STRING" id="1050174.CEPID_11735"/>
<sequence>MTGRLILLRHGQTYNNQRRTLDTRPPGAELTDLGRSQAAAVGEDLVGLTGIAPAPYIVSSIAIRAQQTAVAIAAAYDVALGLAQGSTPIDVRTGIHEIFAGTMEGQQGEEAAATYTQAFHGWLYGDEKARLPEGENYLEVLARYQPVLESLIPVLAERDCIVVSHGAAIRTVSTHATDVDPDFAFGAYLPNCRFVILRPGEAPFGQWTLERWADTDQQI</sequence>
<dbReference type="RefSeq" id="WP_047241057.1">
    <property type="nucleotide sequence ID" value="NZ_CP011541.1"/>
</dbReference>
<dbReference type="Proteomes" id="UP000035368">
    <property type="component" value="Chromosome"/>
</dbReference>
<accession>A0A0G3GUJ5</accession>
<dbReference type="PANTHER" id="PTHR48100">
    <property type="entry name" value="BROAD-SPECIFICITY PHOSPHATASE YOR283W-RELATED"/>
    <property type="match status" value="1"/>
</dbReference>
<dbReference type="PATRIC" id="fig|1050174.4.peg.2369"/>
<dbReference type="EMBL" id="CP011541">
    <property type="protein sequence ID" value="AKK04175.1"/>
    <property type="molecule type" value="Genomic_DNA"/>
</dbReference>